<reference evidence="1 2" key="1">
    <citation type="submission" date="2014-04" db="EMBL/GenBank/DDBJ databases">
        <authorList>
            <consortium name="DOE Joint Genome Institute"/>
            <person name="Kuo A."/>
            <person name="Kohler A."/>
            <person name="Costa M.D."/>
            <person name="Nagy L.G."/>
            <person name="Floudas D."/>
            <person name="Copeland A."/>
            <person name="Barry K.W."/>
            <person name="Cichocki N."/>
            <person name="Veneault-Fourrey C."/>
            <person name="LaButti K."/>
            <person name="Lindquist E.A."/>
            <person name="Lipzen A."/>
            <person name="Lundell T."/>
            <person name="Morin E."/>
            <person name="Murat C."/>
            <person name="Sun H."/>
            <person name="Tunlid A."/>
            <person name="Henrissat B."/>
            <person name="Grigoriev I.V."/>
            <person name="Hibbett D.S."/>
            <person name="Martin F."/>
            <person name="Nordberg H.P."/>
            <person name="Cantor M.N."/>
            <person name="Hua S.X."/>
        </authorList>
    </citation>
    <scope>NUCLEOTIDE SEQUENCE [LARGE SCALE GENOMIC DNA]</scope>
    <source>
        <strain evidence="1 2">441</strain>
    </source>
</reference>
<evidence type="ECO:0000313" key="2">
    <source>
        <dbReference type="Proteomes" id="UP000054018"/>
    </source>
</evidence>
<sequence>MLADEQYLPHRQFRLSLPLMHVGSNRNADARSTILNLGGVARMKREDRLSKNNG</sequence>
<accession>A0A0C9ZXF2</accession>
<evidence type="ECO:0000313" key="1">
    <source>
        <dbReference type="EMBL" id="KIK24348.1"/>
    </source>
</evidence>
<keyword evidence="2" id="KW-1185">Reference proteome</keyword>
<dbReference type="AlphaFoldDB" id="A0A0C9ZXF2"/>
<protein>
    <submittedName>
        <fullName evidence="1">Uncharacterized protein</fullName>
    </submittedName>
</protein>
<dbReference type="HOGENOM" id="CLU_3051256_0_0_1"/>
<dbReference type="EMBL" id="KN833717">
    <property type="protein sequence ID" value="KIK24348.1"/>
    <property type="molecule type" value="Genomic_DNA"/>
</dbReference>
<organism evidence="1 2">
    <name type="scientific">Pisolithus microcarpus 441</name>
    <dbReference type="NCBI Taxonomy" id="765257"/>
    <lineage>
        <taxon>Eukaryota</taxon>
        <taxon>Fungi</taxon>
        <taxon>Dikarya</taxon>
        <taxon>Basidiomycota</taxon>
        <taxon>Agaricomycotina</taxon>
        <taxon>Agaricomycetes</taxon>
        <taxon>Agaricomycetidae</taxon>
        <taxon>Boletales</taxon>
        <taxon>Sclerodermatineae</taxon>
        <taxon>Pisolithaceae</taxon>
        <taxon>Pisolithus</taxon>
    </lineage>
</organism>
<dbReference type="Proteomes" id="UP000054018">
    <property type="component" value="Unassembled WGS sequence"/>
</dbReference>
<reference evidence="2" key="2">
    <citation type="submission" date="2015-01" db="EMBL/GenBank/DDBJ databases">
        <title>Evolutionary Origins and Diversification of the Mycorrhizal Mutualists.</title>
        <authorList>
            <consortium name="DOE Joint Genome Institute"/>
            <consortium name="Mycorrhizal Genomics Consortium"/>
            <person name="Kohler A."/>
            <person name="Kuo A."/>
            <person name="Nagy L.G."/>
            <person name="Floudas D."/>
            <person name="Copeland A."/>
            <person name="Barry K.W."/>
            <person name="Cichocki N."/>
            <person name="Veneault-Fourrey C."/>
            <person name="LaButti K."/>
            <person name="Lindquist E.A."/>
            <person name="Lipzen A."/>
            <person name="Lundell T."/>
            <person name="Morin E."/>
            <person name="Murat C."/>
            <person name="Riley R."/>
            <person name="Ohm R."/>
            <person name="Sun H."/>
            <person name="Tunlid A."/>
            <person name="Henrissat B."/>
            <person name="Grigoriev I.V."/>
            <person name="Hibbett D.S."/>
            <person name="Martin F."/>
        </authorList>
    </citation>
    <scope>NUCLEOTIDE SEQUENCE [LARGE SCALE GENOMIC DNA]</scope>
    <source>
        <strain evidence="2">441</strain>
    </source>
</reference>
<gene>
    <name evidence="1" type="ORF">PISMIDRAFT_678374</name>
</gene>
<proteinExistence type="predicted"/>
<name>A0A0C9ZXF2_9AGAM</name>